<evidence type="ECO:0000256" key="1">
    <source>
        <dbReference type="SAM" id="MobiDB-lite"/>
    </source>
</evidence>
<sequence length="62" mass="6592">MMVPGSRSLNRLSGYPLPRPQRIRAVRPGPHAILPPLAAPLADLMTCPAIGPIGPSGRRVIM</sequence>
<organism evidence="2">
    <name type="scientific">uncultured Thermomicrobiales bacterium</name>
    <dbReference type="NCBI Taxonomy" id="1645740"/>
    <lineage>
        <taxon>Bacteria</taxon>
        <taxon>Pseudomonadati</taxon>
        <taxon>Thermomicrobiota</taxon>
        <taxon>Thermomicrobia</taxon>
        <taxon>Thermomicrobiales</taxon>
        <taxon>environmental samples</taxon>
    </lineage>
</organism>
<evidence type="ECO:0000313" key="2">
    <source>
        <dbReference type="EMBL" id="CAA9546389.1"/>
    </source>
</evidence>
<feature type="region of interest" description="Disordered" evidence="1">
    <location>
        <begin position="1"/>
        <end position="21"/>
    </location>
</feature>
<dbReference type="EMBL" id="CADCWH010000085">
    <property type="protein sequence ID" value="CAA9546389.1"/>
    <property type="molecule type" value="Genomic_DNA"/>
</dbReference>
<accession>A0A6J4UG39</accession>
<protein>
    <submittedName>
        <fullName evidence="2">Uncharacterized protein</fullName>
    </submittedName>
</protein>
<reference evidence="2" key="1">
    <citation type="submission" date="2020-02" db="EMBL/GenBank/DDBJ databases">
        <authorList>
            <person name="Meier V. D."/>
        </authorList>
    </citation>
    <scope>NUCLEOTIDE SEQUENCE</scope>
    <source>
        <strain evidence="2">AVDCRST_MAG70</strain>
    </source>
</reference>
<name>A0A6J4UG39_9BACT</name>
<proteinExistence type="predicted"/>
<gene>
    <name evidence="2" type="ORF">AVDCRST_MAG70-542</name>
</gene>
<dbReference type="AlphaFoldDB" id="A0A6J4UG39"/>